<dbReference type="RefSeq" id="WP_285273654.1">
    <property type="nucleotide sequence ID" value="NZ_JASNVW010000002.1"/>
</dbReference>
<evidence type="ECO:0000256" key="1">
    <source>
        <dbReference type="ARBA" id="ARBA00023125"/>
    </source>
</evidence>
<comment type="caution">
    <text evidence="2">The sequence shown here is derived from an EMBL/GenBank/DDBJ whole genome shotgun (WGS) entry which is preliminary data.</text>
</comment>
<dbReference type="InterPro" id="IPR010095">
    <property type="entry name" value="Cas12f1-like_TNB"/>
</dbReference>
<keyword evidence="3" id="KW-1185">Reference proteome</keyword>
<accession>A0ABD4Z637</accession>
<name>A0ABD4Z637_9CREN</name>
<dbReference type="AlphaFoldDB" id="A0ABD4Z637"/>
<evidence type="ECO:0000313" key="3">
    <source>
        <dbReference type="Proteomes" id="UP001529235"/>
    </source>
</evidence>
<sequence length="313" mass="35699">MHKYLYNDWKLSSELRIKLNGKRVLLYLTFKKDFEVSCNPRNVAAVDVNENNVTLALFKDGKLSEVYRVETKLGRVVIAYSERRKRITEGKSTKDRSVKKALRKLRERERKMDIIYKTARFIEKLAYINNAVVVVGNVHKSKGKFVSKSRNSKLRHRIHQWSVSKLVEILNNKPLYVVEESEAYSSSKDPFSGKPIKNYTPSVIRIALRGGKRVRVAKITLRLVRLGNGLILDRDIIGAINIGLKHLSTDGSLVALGSTGPHEVWVKLVNPHQGPTPLMKLKVVETNYKYREWGNASLKLLRLAVEKPMVLAA</sequence>
<dbReference type="GO" id="GO:0003677">
    <property type="term" value="F:DNA binding"/>
    <property type="evidence" value="ECO:0007669"/>
    <property type="project" value="UniProtKB-KW"/>
</dbReference>
<evidence type="ECO:0000313" key="2">
    <source>
        <dbReference type="EMBL" id="MDK6028679.1"/>
    </source>
</evidence>
<keyword evidence="1" id="KW-0238">DNA-binding</keyword>
<reference evidence="2 3" key="1">
    <citation type="submission" date="2023-05" db="EMBL/GenBank/DDBJ databases">
        <title>A new hyperthermophilic archaea 'Ignisphaera cupida' sp. nov. and description of the family 'Ignisphaeraceae' fam. nov.</title>
        <authorList>
            <person name="Podosokorskaya O.A."/>
            <person name="Elcheninov A.G."/>
            <person name="Klukina A."/>
            <person name="Merkel A.Y."/>
        </authorList>
    </citation>
    <scope>NUCLEOTIDE SEQUENCE [LARGE SCALE GENOMIC DNA]</scope>
    <source>
        <strain evidence="2 3">4213-co</strain>
    </source>
</reference>
<organism evidence="2 3">
    <name type="scientific">Ignisphaera cupida</name>
    <dbReference type="NCBI Taxonomy" id="3050454"/>
    <lineage>
        <taxon>Archaea</taxon>
        <taxon>Thermoproteota</taxon>
        <taxon>Thermoprotei</taxon>
        <taxon>Desulfurococcales</taxon>
        <taxon>Desulfurococcaceae</taxon>
        <taxon>Ignisphaera</taxon>
    </lineage>
</organism>
<gene>
    <name evidence="2" type="ORF">QPL79_04830</name>
</gene>
<dbReference type="EMBL" id="JASNVW010000002">
    <property type="protein sequence ID" value="MDK6028679.1"/>
    <property type="molecule type" value="Genomic_DNA"/>
</dbReference>
<proteinExistence type="predicted"/>
<dbReference type="NCBIfam" id="TIGR01766">
    <property type="entry name" value="IS200/IS605 family accessory protein TnpB-like domain"/>
    <property type="match status" value="1"/>
</dbReference>
<dbReference type="Proteomes" id="UP001529235">
    <property type="component" value="Unassembled WGS sequence"/>
</dbReference>
<protein>
    <submittedName>
        <fullName evidence="2">IS200/IS605 family accessory protein TnpB-related protein</fullName>
    </submittedName>
</protein>